<dbReference type="EC" id="2.1.4.1" evidence="3"/>
<dbReference type="GO" id="GO:0006601">
    <property type="term" value="P:creatine biosynthetic process"/>
    <property type="evidence" value="ECO:0007669"/>
    <property type="project" value="UniProtKB-UniPathway"/>
</dbReference>
<dbReference type="Proteomes" id="UP000316270">
    <property type="component" value="Chromosome 2"/>
</dbReference>
<evidence type="ECO:0000313" key="10">
    <source>
        <dbReference type="EMBL" id="QDS68833.1"/>
    </source>
</evidence>
<evidence type="ECO:0000256" key="2">
    <source>
        <dbReference type="ARBA" id="ARBA00006943"/>
    </source>
</evidence>
<organism evidence="10 11">
    <name type="scientific">Venturia effusa</name>
    <dbReference type="NCBI Taxonomy" id="50376"/>
    <lineage>
        <taxon>Eukaryota</taxon>
        <taxon>Fungi</taxon>
        <taxon>Dikarya</taxon>
        <taxon>Ascomycota</taxon>
        <taxon>Pezizomycotina</taxon>
        <taxon>Dothideomycetes</taxon>
        <taxon>Pleosporomycetidae</taxon>
        <taxon>Venturiales</taxon>
        <taxon>Venturiaceae</taxon>
        <taxon>Venturia</taxon>
    </lineage>
</organism>
<sequence>MEYFAVNHEDPDYCLVHRIQPAVSTSSLVKEEGHRLPKISSNDEYAPLKEVMIGRGEYSYFPAIPLAAAANIVPRKASWELDNFAQTMEKLAIRVYRPEKVDWGNVKIDESKEGEKGRRSGYTSSMMRDGLMVVGETIIESAFSWNCRRHEVELLHGKWLHALAHERDETIKVVRAPKTETVADDRIFDIRQGARWAINNSRIAFDAADFIKLEKGIVVTHKSNTTNQNGIEWVTSHLPHGWRLIVIEPKKSNTSEMHIDATLAPLFPGTALYNPELVDLKELRRHKPMDTWRLLPAPIKQSWAEYPPSFMCHNEHLAMNVLVVDHKTVVTEEQDTEMHNLFESLGMNCIKLPFKHVGCLGGSFHCATVDLRREHGASEERISGDRSLETLSSRGQKVAECRRE</sequence>
<dbReference type="EMBL" id="CP042186">
    <property type="protein sequence ID" value="QDS68833.1"/>
    <property type="molecule type" value="Genomic_DNA"/>
</dbReference>
<evidence type="ECO:0000313" key="11">
    <source>
        <dbReference type="Proteomes" id="UP000316270"/>
    </source>
</evidence>
<protein>
    <recommendedName>
        <fullName evidence="4">Glycine amidinotransferase, mitochondrial</fullName>
        <ecNumber evidence="3">2.1.4.1</ecNumber>
    </recommendedName>
    <alternativeName>
        <fullName evidence="6">L-arginine:glycine amidinotransferase</fullName>
    </alternativeName>
    <alternativeName>
        <fullName evidence="7">Transamidinase</fullName>
    </alternativeName>
</protein>
<evidence type="ECO:0000256" key="1">
    <source>
        <dbReference type="ARBA" id="ARBA00004858"/>
    </source>
</evidence>
<feature type="compositionally biased region" description="Basic and acidic residues" evidence="9">
    <location>
        <begin position="378"/>
        <end position="388"/>
    </location>
</feature>
<feature type="region of interest" description="Disordered" evidence="9">
    <location>
        <begin position="378"/>
        <end position="404"/>
    </location>
</feature>
<comment type="similarity">
    <text evidence="2">Belongs to the amidinotransferase family.</text>
</comment>
<evidence type="ECO:0000256" key="7">
    <source>
        <dbReference type="ARBA" id="ARBA00033346"/>
    </source>
</evidence>
<dbReference type="SUPFAM" id="SSF55909">
    <property type="entry name" value="Pentein"/>
    <property type="match status" value="1"/>
</dbReference>
<name>A0A517KZL7_9PEZI</name>
<evidence type="ECO:0000256" key="6">
    <source>
        <dbReference type="ARBA" id="ARBA00031403"/>
    </source>
</evidence>
<accession>A0A517KZL7</accession>
<dbReference type="GO" id="GO:0015068">
    <property type="term" value="F:glycine amidinotransferase activity"/>
    <property type="evidence" value="ECO:0007669"/>
    <property type="project" value="UniProtKB-EC"/>
</dbReference>
<gene>
    <name evidence="10" type="ORF">FKW77_006576</name>
</gene>
<proteinExistence type="inferred from homology"/>
<dbReference type="InterPro" id="IPR033195">
    <property type="entry name" value="AmidinoTrfase"/>
</dbReference>
<evidence type="ECO:0000256" key="5">
    <source>
        <dbReference type="ARBA" id="ARBA00022679"/>
    </source>
</evidence>
<evidence type="ECO:0000256" key="3">
    <source>
        <dbReference type="ARBA" id="ARBA00012351"/>
    </source>
</evidence>
<comment type="pathway">
    <text evidence="1">Amine and polyamine biosynthesis; creatine biosynthesis; creatine from L-arginine and glycine: step 1/2.</text>
</comment>
<reference evidence="10 11" key="1">
    <citation type="submission" date="2019-07" db="EMBL/GenBank/DDBJ databases">
        <title>Finished genome of Venturia effusa.</title>
        <authorList>
            <person name="Young C.A."/>
            <person name="Cox M.P."/>
            <person name="Ganley A.R.D."/>
            <person name="David W.J."/>
        </authorList>
    </citation>
    <scope>NUCLEOTIDE SEQUENCE [LARGE SCALE GENOMIC DNA]</scope>
    <source>
        <strain evidence="11">albino</strain>
    </source>
</reference>
<dbReference type="GO" id="GO:0005758">
    <property type="term" value="C:mitochondrial intermembrane space"/>
    <property type="evidence" value="ECO:0007669"/>
    <property type="project" value="TreeGrafter"/>
</dbReference>
<dbReference type="Gene3D" id="3.75.10.10">
    <property type="entry name" value="L-arginine/glycine Amidinotransferase, Chain A"/>
    <property type="match status" value="1"/>
</dbReference>
<feature type="active site" evidence="8">
    <location>
        <position position="258"/>
    </location>
</feature>
<dbReference type="OrthoDB" id="10264242at2759"/>
<feature type="active site" evidence="8">
    <location>
        <position position="206"/>
    </location>
</feature>
<evidence type="ECO:0000256" key="8">
    <source>
        <dbReference type="PIRSR" id="PIRSR633195-1"/>
    </source>
</evidence>
<evidence type="ECO:0000256" key="9">
    <source>
        <dbReference type="SAM" id="MobiDB-lite"/>
    </source>
</evidence>
<evidence type="ECO:0000256" key="4">
    <source>
        <dbReference type="ARBA" id="ARBA00016069"/>
    </source>
</evidence>
<feature type="active site" description="Amidino-cysteine intermediate" evidence="8">
    <location>
        <position position="366"/>
    </location>
</feature>
<dbReference type="AlphaFoldDB" id="A0A517KZL7"/>
<dbReference type="UniPathway" id="UPA00104">
    <property type="reaction ID" value="UER00579"/>
</dbReference>
<keyword evidence="5" id="KW-0808">Transferase</keyword>
<dbReference type="PANTHER" id="PTHR10488:SF1">
    <property type="entry name" value="GLYCINE AMIDINOTRANSFERASE, MITOCHONDRIAL"/>
    <property type="match status" value="1"/>
</dbReference>
<keyword evidence="11" id="KW-1185">Reference proteome</keyword>
<dbReference type="STRING" id="50376.A0A517KZL7"/>
<dbReference type="PANTHER" id="PTHR10488">
    <property type="entry name" value="GLYCINE AMIDINOTRANSFERASE, MITOCHONDRIAL"/>
    <property type="match status" value="1"/>
</dbReference>